<dbReference type="RefSeq" id="WP_396679614.1">
    <property type="nucleotide sequence ID" value="NZ_JBIRPU010000008.1"/>
</dbReference>
<evidence type="ECO:0000313" key="5">
    <source>
        <dbReference type="Proteomes" id="UP001611075"/>
    </source>
</evidence>
<evidence type="ECO:0000259" key="2">
    <source>
        <dbReference type="Pfam" id="PF03972"/>
    </source>
</evidence>
<dbReference type="Gene3D" id="1.10.4100.10">
    <property type="entry name" value="2-methylcitrate dehydratase PrpD"/>
    <property type="match status" value="1"/>
</dbReference>
<evidence type="ECO:0000256" key="1">
    <source>
        <dbReference type="ARBA" id="ARBA00006174"/>
    </source>
</evidence>
<dbReference type="Gene3D" id="3.30.1330.120">
    <property type="entry name" value="2-methylcitrate dehydratase PrpD"/>
    <property type="match status" value="1"/>
</dbReference>
<feature type="domain" description="MmgE/PrpD C-terminal" evidence="3">
    <location>
        <begin position="270"/>
        <end position="424"/>
    </location>
</feature>
<organism evidence="4 5">
    <name type="scientific">Micromonospora rubida</name>
    <dbReference type="NCBI Taxonomy" id="2697657"/>
    <lineage>
        <taxon>Bacteria</taxon>
        <taxon>Bacillati</taxon>
        <taxon>Actinomycetota</taxon>
        <taxon>Actinomycetes</taxon>
        <taxon>Micromonosporales</taxon>
        <taxon>Micromonosporaceae</taxon>
        <taxon>Micromonospora</taxon>
    </lineage>
</organism>
<evidence type="ECO:0000259" key="3">
    <source>
        <dbReference type="Pfam" id="PF19305"/>
    </source>
</evidence>
<dbReference type="InterPro" id="IPR042183">
    <property type="entry name" value="MmgE/PrpD_sf_1"/>
</dbReference>
<feature type="domain" description="MmgE/PrpD N-terminal" evidence="2">
    <location>
        <begin position="25"/>
        <end position="250"/>
    </location>
</feature>
<dbReference type="InterPro" id="IPR045337">
    <property type="entry name" value="MmgE_PrpD_C"/>
</dbReference>
<keyword evidence="5" id="KW-1185">Reference proteome</keyword>
<dbReference type="InterPro" id="IPR045336">
    <property type="entry name" value="MmgE_PrpD_N"/>
</dbReference>
<protein>
    <submittedName>
        <fullName evidence="4">MmgE/PrpD family protein</fullName>
    </submittedName>
</protein>
<gene>
    <name evidence="4" type="ORF">ACH4OY_14240</name>
</gene>
<reference evidence="4 5" key="1">
    <citation type="submission" date="2024-10" db="EMBL/GenBank/DDBJ databases">
        <title>The Natural Products Discovery Center: Release of the First 8490 Sequenced Strains for Exploring Actinobacteria Biosynthetic Diversity.</title>
        <authorList>
            <person name="Kalkreuter E."/>
            <person name="Kautsar S.A."/>
            <person name="Yang D."/>
            <person name="Bader C.D."/>
            <person name="Teijaro C.N."/>
            <person name="Fluegel L."/>
            <person name="Davis C.M."/>
            <person name="Simpson J.R."/>
            <person name="Lauterbach L."/>
            <person name="Steele A.D."/>
            <person name="Gui C."/>
            <person name="Meng S."/>
            <person name="Li G."/>
            <person name="Viehrig K."/>
            <person name="Ye F."/>
            <person name="Su P."/>
            <person name="Kiefer A.F."/>
            <person name="Nichols A."/>
            <person name="Cepeda A.J."/>
            <person name="Yan W."/>
            <person name="Fan B."/>
            <person name="Jiang Y."/>
            <person name="Adhikari A."/>
            <person name="Zheng C.-J."/>
            <person name="Schuster L."/>
            <person name="Cowan T.M."/>
            <person name="Smanski M.J."/>
            <person name="Chevrette M.G."/>
            <person name="De Carvalho L.P.S."/>
            <person name="Shen B."/>
        </authorList>
    </citation>
    <scope>NUCLEOTIDE SEQUENCE [LARGE SCALE GENOMIC DNA]</scope>
    <source>
        <strain evidence="4 5">NPDC021253</strain>
    </source>
</reference>
<dbReference type="EMBL" id="JBIRPU010000008">
    <property type="protein sequence ID" value="MFI0793833.1"/>
    <property type="molecule type" value="Genomic_DNA"/>
</dbReference>
<comment type="similarity">
    <text evidence="1">Belongs to the PrpD family.</text>
</comment>
<dbReference type="Pfam" id="PF19305">
    <property type="entry name" value="MmgE_PrpD_C"/>
    <property type="match status" value="1"/>
</dbReference>
<dbReference type="PANTHER" id="PTHR16943:SF8">
    <property type="entry name" value="2-METHYLCITRATE DEHYDRATASE"/>
    <property type="match status" value="1"/>
</dbReference>
<proteinExistence type="inferred from homology"/>
<evidence type="ECO:0000313" key="4">
    <source>
        <dbReference type="EMBL" id="MFI0793833.1"/>
    </source>
</evidence>
<dbReference type="InterPro" id="IPR005656">
    <property type="entry name" value="MmgE_PrpD"/>
</dbReference>
<comment type="caution">
    <text evidence="4">The sequence shown here is derived from an EMBL/GenBank/DDBJ whole genome shotgun (WGS) entry which is preliminary data.</text>
</comment>
<accession>A0ABW7SJG7</accession>
<sequence length="469" mass="49087">MVTEVGEPDGPSLTEALVAEVRRPVDADARRVAALHVLDWIATATAGLGTEEGGILTAFAASADDGPAWTIGYGERAESTAAFVNAGLALVLEMDATHRRARLHSGPVVIAAALAMAQRQGTSGARFLDAVVRGYEVMIRIGEATGPTHYRYFHPTSTCGAFGAAAAGASLLDLTDRQWADALGNAGSRTGGLWRCRLERTMSKLVHVGESASAGLRAARLAHLGLTGPRHVLEGELGLFAASCPDAEPEAVNRPGGAEWKITETSLKPWPGCRHAHPAVDAALRLRRHLVADGVPAGGIEEIEVVTYPEALGFTDQPRPESTPEALFSVQHLVAVALVRGEPSLDDVTPPALRDPELSAIRARVRVASGEPYTSAYPSSWGAQVSVAFRGRWYREQVRDTKGDPESPMTVGEIEAKAGRLLDRAGLTGPEIAAGLAAVANLPTAGGLGQLVAVLPGRSGPGRAGPARR</sequence>
<name>A0ABW7SJG7_9ACTN</name>
<dbReference type="Pfam" id="PF03972">
    <property type="entry name" value="MmgE_PrpD_N"/>
    <property type="match status" value="1"/>
</dbReference>
<dbReference type="InterPro" id="IPR042188">
    <property type="entry name" value="MmgE/PrpD_sf_2"/>
</dbReference>
<dbReference type="PANTHER" id="PTHR16943">
    <property type="entry name" value="2-METHYLCITRATE DEHYDRATASE-RELATED"/>
    <property type="match status" value="1"/>
</dbReference>
<dbReference type="InterPro" id="IPR036148">
    <property type="entry name" value="MmgE/PrpD_sf"/>
</dbReference>
<dbReference type="SUPFAM" id="SSF103378">
    <property type="entry name" value="2-methylcitrate dehydratase PrpD"/>
    <property type="match status" value="1"/>
</dbReference>
<dbReference type="Proteomes" id="UP001611075">
    <property type="component" value="Unassembled WGS sequence"/>
</dbReference>